<sequence>MILYALPVYLLAFLLYVVRAVKGPTIPDMVLAVDALSYDLAAFLAILAVVFKIPILIPVAIVLALWIYALDIYVAKYLESKEMGE</sequence>
<dbReference type="EMBL" id="NBVN01000001">
    <property type="protein sequence ID" value="PUA34050.1"/>
    <property type="molecule type" value="Genomic_DNA"/>
</dbReference>
<evidence type="ECO:0000313" key="9">
    <source>
        <dbReference type="Proteomes" id="UP000244093"/>
    </source>
</evidence>
<dbReference type="Pfam" id="PF04066">
    <property type="entry name" value="MrpF_PhaF"/>
    <property type="match status" value="1"/>
</dbReference>
<evidence type="ECO:0000313" key="8">
    <source>
        <dbReference type="EMBL" id="PUA34050.1"/>
    </source>
</evidence>
<keyword evidence="5 7" id="KW-1133">Transmembrane helix</keyword>
<evidence type="ECO:0000256" key="5">
    <source>
        <dbReference type="ARBA" id="ARBA00022989"/>
    </source>
</evidence>
<protein>
    <submittedName>
        <fullName evidence="8">pH regulation protein F</fullName>
    </submittedName>
</protein>
<feature type="transmembrane region" description="Helical" evidence="7">
    <location>
        <begin position="44"/>
        <end position="68"/>
    </location>
</feature>
<evidence type="ECO:0000256" key="2">
    <source>
        <dbReference type="ARBA" id="ARBA00022448"/>
    </source>
</evidence>
<dbReference type="PANTHER" id="PTHR34702">
    <property type="entry name" value="NA(+)/H(+) ANTIPORTER SUBUNIT F1"/>
    <property type="match status" value="1"/>
</dbReference>
<gene>
    <name evidence="8" type="ORF">B7O98_00205</name>
</gene>
<keyword evidence="3" id="KW-1003">Cell membrane</keyword>
<name>A0A2R7Y944_9CREN</name>
<accession>A0A2R7Y944</accession>
<proteinExistence type="predicted"/>
<dbReference type="Proteomes" id="UP000244093">
    <property type="component" value="Unassembled WGS sequence"/>
</dbReference>
<dbReference type="GO" id="GO:0015385">
    <property type="term" value="F:sodium:proton antiporter activity"/>
    <property type="evidence" value="ECO:0007669"/>
    <property type="project" value="TreeGrafter"/>
</dbReference>
<dbReference type="GO" id="GO:0005886">
    <property type="term" value="C:plasma membrane"/>
    <property type="evidence" value="ECO:0007669"/>
    <property type="project" value="UniProtKB-SubCell"/>
</dbReference>
<evidence type="ECO:0000256" key="1">
    <source>
        <dbReference type="ARBA" id="ARBA00004651"/>
    </source>
</evidence>
<reference evidence="8 9" key="1">
    <citation type="journal article" date="2018" name="Syst. Appl. Microbiol.">
        <title>A new symbiotic nanoarchaeote (Candidatus Nanoclepta minutus) and its host (Zestosphaera tikiterensis gen. nov., sp. nov.) from a New Zealand hot spring.</title>
        <authorList>
            <person name="St John E."/>
            <person name="Liu Y."/>
            <person name="Podar M."/>
            <person name="Stott M.B."/>
            <person name="Meneghin J."/>
            <person name="Chen Z."/>
            <person name="Lagutin K."/>
            <person name="Mitchell K."/>
            <person name="Reysenbach A.L."/>
        </authorList>
    </citation>
    <scope>NUCLEOTIDE SEQUENCE [LARGE SCALE GENOMIC DNA]</scope>
    <source>
        <strain evidence="8">NZ3</strain>
    </source>
</reference>
<dbReference type="AlphaFoldDB" id="A0A2R7Y944"/>
<evidence type="ECO:0000256" key="3">
    <source>
        <dbReference type="ARBA" id="ARBA00022475"/>
    </source>
</evidence>
<organism evidence="8 9">
    <name type="scientific">Zestosphaera tikiterensis</name>
    <dbReference type="NCBI Taxonomy" id="1973259"/>
    <lineage>
        <taxon>Archaea</taxon>
        <taxon>Thermoproteota</taxon>
        <taxon>Thermoprotei</taxon>
        <taxon>Desulfurococcales</taxon>
        <taxon>Desulfurococcaceae</taxon>
        <taxon>Zestosphaera</taxon>
    </lineage>
</organism>
<evidence type="ECO:0000256" key="7">
    <source>
        <dbReference type="SAM" id="Phobius"/>
    </source>
</evidence>
<keyword evidence="6 7" id="KW-0472">Membrane</keyword>
<keyword evidence="2" id="KW-0813">Transport</keyword>
<comment type="caution">
    <text evidence="8">The sequence shown here is derived from an EMBL/GenBank/DDBJ whole genome shotgun (WGS) entry which is preliminary data.</text>
</comment>
<comment type="subcellular location">
    <subcellularLocation>
        <location evidence="1">Cell membrane</location>
        <topology evidence="1">Multi-pass membrane protein</topology>
    </subcellularLocation>
</comment>
<evidence type="ECO:0000256" key="4">
    <source>
        <dbReference type="ARBA" id="ARBA00022692"/>
    </source>
</evidence>
<keyword evidence="4 7" id="KW-0812">Transmembrane</keyword>
<dbReference type="PANTHER" id="PTHR34702:SF1">
    <property type="entry name" value="NA(+)_H(+) ANTIPORTER SUBUNIT F"/>
    <property type="match status" value="1"/>
</dbReference>
<dbReference type="InterPro" id="IPR007208">
    <property type="entry name" value="MrpF/PhaF-like"/>
</dbReference>
<evidence type="ECO:0000256" key="6">
    <source>
        <dbReference type="ARBA" id="ARBA00023136"/>
    </source>
</evidence>